<evidence type="ECO:0000313" key="3">
    <source>
        <dbReference type="EMBL" id="CAD9698640.1"/>
    </source>
</evidence>
<accession>A0A7S2SFL9</accession>
<reference evidence="3" key="1">
    <citation type="submission" date="2021-01" db="EMBL/GenBank/DDBJ databases">
        <authorList>
            <person name="Corre E."/>
            <person name="Pelletier E."/>
            <person name="Niang G."/>
            <person name="Scheremetjew M."/>
            <person name="Finn R."/>
            <person name="Kale V."/>
            <person name="Holt S."/>
            <person name="Cochrane G."/>
            <person name="Meng A."/>
            <person name="Brown T."/>
            <person name="Cohen L."/>
        </authorList>
    </citation>
    <scope>NUCLEOTIDE SEQUENCE</scope>
    <source>
        <strain evidence="3">CCMP1243</strain>
    </source>
</reference>
<feature type="domain" description="DUF7788" evidence="2">
    <location>
        <begin position="3"/>
        <end position="215"/>
    </location>
</feature>
<feature type="compositionally biased region" description="Basic and acidic residues" evidence="1">
    <location>
        <begin position="257"/>
        <end position="268"/>
    </location>
</feature>
<dbReference type="PANTHER" id="PTHR31373">
    <property type="entry name" value="OS06G0652100 PROTEIN"/>
    <property type="match status" value="1"/>
</dbReference>
<name>A0A7S2SFL9_9STRA</name>
<evidence type="ECO:0000259" key="2">
    <source>
        <dbReference type="Pfam" id="PF25043"/>
    </source>
</evidence>
<dbReference type="AlphaFoldDB" id="A0A7S2SFL9"/>
<dbReference type="Pfam" id="PF25043">
    <property type="entry name" value="DUF7788"/>
    <property type="match status" value="1"/>
</dbReference>
<dbReference type="EMBL" id="HBHJ01021633">
    <property type="protein sequence ID" value="CAD9698640.1"/>
    <property type="molecule type" value="Transcribed_RNA"/>
</dbReference>
<dbReference type="Gene3D" id="3.40.50.410">
    <property type="entry name" value="von Willebrand factor, type A domain"/>
    <property type="match status" value="1"/>
</dbReference>
<dbReference type="PANTHER" id="PTHR31373:SF27">
    <property type="entry name" value="TROVE DOMAIN-CONTAINING PROTEIN"/>
    <property type="match status" value="1"/>
</dbReference>
<evidence type="ECO:0000256" key="1">
    <source>
        <dbReference type="SAM" id="MobiDB-lite"/>
    </source>
</evidence>
<feature type="compositionally biased region" description="Acidic residues" evidence="1">
    <location>
        <begin position="269"/>
        <end position="286"/>
    </location>
</feature>
<sequence length="304" mass="32317">MGGTPMDVAVALGILVSELASDEFRNEVLTFESTPQWHRIPSDCSLKHKVRNLKRAPWGGSTNFAAALEAILQRCIKNRLSPDQVPDLIVFSDMQFDSADGGSGGFTDAVDRIRRNFYVAGMQAIGQPYPMPTITFWNLRGTTQGFVTQADRPGVRMLSGYSPALFKLVVEGGEDEALAATTAEGGEGGDEAAAEGGAAVRRPMVTPYQTLRKAIDDTAYDLVRAVVLEAGQGPFAGATASLDEATRSLLAYVRQEPEARQLKRKREEAAEEEKGEEAGGDGDDCEGSGAAAAAAEEVAAAEAE</sequence>
<dbReference type="InterPro" id="IPR011205">
    <property type="entry name" value="UCP015417_vWA"/>
</dbReference>
<dbReference type="InterPro" id="IPR056690">
    <property type="entry name" value="DUF7788"/>
</dbReference>
<organism evidence="3">
    <name type="scientific">Rhizochromulina marina</name>
    <dbReference type="NCBI Taxonomy" id="1034831"/>
    <lineage>
        <taxon>Eukaryota</taxon>
        <taxon>Sar</taxon>
        <taxon>Stramenopiles</taxon>
        <taxon>Ochrophyta</taxon>
        <taxon>Dictyochophyceae</taxon>
        <taxon>Rhizochromulinales</taxon>
        <taxon>Rhizochromulina</taxon>
    </lineage>
</organism>
<proteinExistence type="predicted"/>
<feature type="region of interest" description="Disordered" evidence="1">
    <location>
        <begin position="257"/>
        <end position="304"/>
    </location>
</feature>
<feature type="compositionally biased region" description="Low complexity" evidence="1">
    <location>
        <begin position="287"/>
        <end position="304"/>
    </location>
</feature>
<dbReference type="InterPro" id="IPR036465">
    <property type="entry name" value="vWFA_dom_sf"/>
</dbReference>
<dbReference type="SUPFAM" id="SSF53300">
    <property type="entry name" value="vWA-like"/>
    <property type="match status" value="1"/>
</dbReference>
<protein>
    <recommendedName>
        <fullName evidence="2">DUF7788 domain-containing protein</fullName>
    </recommendedName>
</protein>
<gene>
    <name evidence="3" type="ORF">RMAR1173_LOCUS14305</name>
</gene>